<name>A0A498I4W3_MALDO</name>
<dbReference type="Proteomes" id="UP000290289">
    <property type="component" value="Chromosome 14"/>
</dbReference>
<dbReference type="STRING" id="3750.A0A498I4W3"/>
<reference evidence="1 2" key="1">
    <citation type="submission" date="2018-10" db="EMBL/GenBank/DDBJ databases">
        <title>A high-quality apple genome assembly.</title>
        <authorList>
            <person name="Hu J."/>
        </authorList>
    </citation>
    <scope>NUCLEOTIDE SEQUENCE [LARGE SCALE GENOMIC DNA]</scope>
    <source>
        <strain evidence="2">cv. HFTH1</strain>
        <tissue evidence="1">Young leaf</tissue>
    </source>
</reference>
<dbReference type="EMBL" id="RDQH01000340">
    <property type="protein sequence ID" value="RXH77135.1"/>
    <property type="molecule type" value="Genomic_DNA"/>
</dbReference>
<organism evidence="1 2">
    <name type="scientific">Malus domestica</name>
    <name type="common">Apple</name>
    <name type="synonym">Pyrus malus</name>
    <dbReference type="NCBI Taxonomy" id="3750"/>
    <lineage>
        <taxon>Eukaryota</taxon>
        <taxon>Viridiplantae</taxon>
        <taxon>Streptophyta</taxon>
        <taxon>Embryophyta</taxon>
        <taxon>Tracheophyta</taxon>
        <taxon>Spermatophyta</taxon>
        <taxon>Magnoliopsida</taxon>
        <taxon>eudicotyledons</taxon>
        <taxon>Gunneridae</taxon>
        <taxon>Pentapetalae</taxon>
        <taxon>rosids</taxon>
        <taxon>fabids</taxon>
        <taxon>Rosales</taxon>
        <taxon>Rosaceae</taxon>
        <taxon>Amygdaloideae</taxon>
        <taxon>Maleae</taxon>
        <taxon>Malus</taxon>
    </lineage>
</organism>
<accession>A0A498I4W3</accession>
<protein>
    <submittedName>
        <fullName evidence="1">Uncharacterized protein</fullName>
    </submittedName>
</protein>
<evidence type="ECO:0000313" key="1">
    <source>
        <dbReference type="EMBL" id="RXH77135.1"/>
    </source>
</evidence>
<sequence>MPSCDAEHETINSQSTSCYTPAKRILNFSHSEDYYKVVNQNIPKTTETPFEDENVTFSLEPQKVKQIIGYADKDSKRNQNSASLCHQISACIDDVVTIVHGNFKLVPNHKLCTRYL</sequence>
<proteinExistence type="predicted"/>
<evidence type="ECO:0000313" key="2">
    <source>
        <dbReference type="Proteomes" id="UP000290289"/>
    </source>
</evidence>
<dbReference type="AlphaFoldDB" id="A0A498I4W3"/>
<comment type="caution">
    <text evidence="1">The sequence shown here is derived from an EMBL/GenBank/DDBJ whole genome shotgun (WGS) entry which is preliminary data.</text>
</comment>
<keyword evidence="2" id="KW-1185">Reference proteome</keyword>
<gene>
    <name evidence="1" type="ORF">DVH24_023409</name>
</gene>